<dbReference type="GO" id="GO:0033818">
    <property type="term" value="F:beta-ketoacyl-acyl-carrier-protein synthase III activity"/>
    <property type="evidence" value="ECO:0007669"/>
    <property type="project" value="UniProtKB-EC"/>
</dbReference>
<dbReference type="Proteomes" id="UP000585638">
    <property type="component" value="Unassembled WGS sequence"/>
</dbReference>
<dbReference type="RefSeq" id="WP_184867558.1">
    <property type="nucleotide sequence ID" value="NZ_BAAAWY010000050.1"/>
</dbReference>
<feature type="domain" description="Beta-ketoacyl-[acyl-carrier-protein] synthase III C-terminal" evidence="3">
    <location>
        <begin position="226"/>
        <end position="314"/>
    </location>
</feature>
<evidence type="ECO:0000313" key="4">
    <source>
        <dbReference type="EMBL" id="MBB5895812.1"/>
    </source>
</evidence>
<organism evidence="4 5">
    <name type="scientific">Kutzneria kofuensis</name>
    <dbReference type="NCBI Taxonomy" id="103725"/>
    <lineage>
        <taxon>Bacteria</taxon>
        <taxon>Bacillati</taxon>
        <taxon>Actinomycetota</taxon>
        <taxon>Actinomycetes</taxon>
        <taxon>Pseudonocardiales</taxon>
        <taxon>Pseudonocardiaceae</taxon>
        <taxon>Kutzneria</taxon>
    </lineage>
</organism>
<dbReference type="Pfam" id="PF08541">
    <property type="entry name" value="ACP_syn_III_C"/>
    <property type="match status" value="1"/>
</dbReference>
<protein>
    <submittedName>
        <fullName evidence="4">3-oxoacyl-[acyl-carrier-protein] synthase-3</fullName>
        <ecNumber evidence="4">2.3.1.180</ecNumber>
    </submittedName>
</protein>
<accession>A0A7W9KNP1</accession>
<dbReference type="EC" id="2.3.1.180" evidence="4"/>
<dbReference type="InterPro" id="IPR016039">
    <property type="entry name" value="Thiolase-like"/>
</dbReference>
<dbReference type="PANTHER" id="PTHR34069:SF2">
    <property type="entry name" value="BETA-KETOACYL-[ACYL-CARRIER-PROTEIN] SYNTHASE III"/>
    <property type="match status" value="1"/>
</dbReference>
<keyword evidence="5" id="KW-1185">Reference proteome</keyword>
<proteinExistence type="predicted"/>
<dbReference type="AlphaFoldDB" id="A0A7W9KNP1"/>
<dbReference type="Gene3D" id="3.40.47.10">
    <property type="match status" value="2"/>
</dbReference>
<dbReference type="InterPro" id="IPR013747">
    <property type="entry name" value="ACP_syn_III_C"/>
</dbReference>
<dbReference type="PANTHER" id="PTHR34069">
    <property type="entry name" value="3-OXOACYL-[ACYL-CARRIER-PROTEIN] SYNTHASE 3"/>
    <property type="match status" value="1"/>
</dbReference>
<keyword evidence="2 4" id="KW-0012">Acyltransferase</keyword>
<evidence type="ECO:0000259" key="3">
    <source>
        <dbReference type="Pfam" id="PF08541"/>
    </source>
</evidence>
<dbReference type="SUPFAM" id="SSF53901">
    <property type="entry name" value="Thiolase-like"/>
    <property type="match status" value="2"/>
</dbReference>
<gene>
    <name evidence="4" type="ORF">BJ998_007008</name>
</gene>
<evidence type="ECO:0000256" key="2">
    <source>
        <dbReference type="ARBA" id="ARBA00023315"/>
    </source>
</evidence>
<evidence type="ECO:0000313" key="5">
    <source>
        <dbReference type="Proteomes" id="UP000585638"/>
    </source>
</evidence>
<dbReference type="GO" id="GO:0044550">
    <property type="term" value="P:secondary metabolite biosynthetic process"/>
    <property type="evidence" value="ECO:0007669"/>
    <property type="project" value="TreeGrafter"/>
</dbReference>
<name>A0A7W9KNP1_9PSEU</name>
<dbReference type="EMBL" id="JACHIR010000001">
    <property type="protein sequence ID" value="MBB5895812.1"/>
    <property type="molecule type" value="Genomic_DNA"/>
</dbReference>
<reference evidence="4 5" key="1">
    <citation type="submission" date="2020-08" db="EMBL/GenBank/DDBJ databases">
        <title>Sequencing the genomes of 1000 actinobacteria strains.</title>
        <authorList>
            <person name="Klenk H.-P."/>
        </authorList>
    </citation>
    <scope>NUCLEOTIDE SEQUENCE [LARGE SCALE GENOMIC DNA]</scope>
    <source>
        <strain evidence="4 5">DSM 43851</strain>
    </source>
</reference>
<evidence type="ECO:0000256" key="1">
    <source>
        <dbReference type="ARBA" id="ARBA00022679"/>
    </source>
</evidence>
<comment type="caution">
    <text evidence="4">The sequence shown here is derived from an EMBL/GenBank/DDBJ whole genome shotgun (WGS) entry which is preliminary data.</text>
</comment>
<sequence>MSVGLSRVAVRLPSWVEPVDDIMVRAGRPPTERKMFTKVYGLRDIPSLAPGELMEDVLVEAGRAALAGGTADLVLYGHTMLMAETDLCAEFPDRLRAKLGLSNSRFYGLSHINCASVLRCVEYARRYLDRPGADPEERVLVLGGDQGSVGDDARVIAGTTVSGDCAAGVIVHGPRSTEKARYRYLGGAGGRDARFHRNIRMTPEENALFAKVCSAQVVETVERAVASAGMTLDQLDWVLPHLNNKMFWRTFSIQSGIPRDRICLDLMPETGHSFGADALMATEHADRTGRLRPGDRCALIAIGQGAYFQAMIIEVLPD</sequence>
<keyword evidence="1 4" id="KW-0808">Transferase</keyword>